<dbReference type="SUPFAM" id="SSF111369">
    <property type="entry name" value="HlyD-like secretion proteins"/>
    <property type="match status" value="1"/>
</dbReference>
<keyword evidence="6" id="KW-1185">Reference proteome</keyword>
<dbReference type="NCBIfam" id="TIGR01730">
    <property type="entry name" value="RND_mfp"/>
    <property type="match status" value="1"/>
</dbReference>
<evidence type="ECO:0000256" key="1">
    <source>
        <dbReference type="ARBA" id="ARBA00009477"/>
    </source>
</evidence>
<dbReference type="Pfam" id="PF25973">
    <property type="entry name" value="BSH_CzcB"/>
    <property type="match status" value="1"/>
</dbReference>
<feature type="coiled-coil region" evidence="2">
    <location>
        <begin position="83"/>
        <end position="148"/>
    </location>
</feature>
<evidence type="ECO:0000313" key="6">
    <source>
        <dbReference type="Proteomes" id="UP000630528"/>
    </source>
</evidence>
<gene>
    <name evidence="5" type="ORF">JJB11_11180</name>
</gene>
<dbReference type="GO" id="GO:1990281">
    <property type="term" value="C:efflux pump complex"/>
    <property type="evidence" value="ECO:0007669"/>
    <property type="project" value="TreeGrafter"/>
</dbReference>
<dbReference type="EMBL" id="JAEPWM010000003">
    <property type="protein sequence ID" value="MBK6006655.1"/>
    <property type="molecule type" value="Genomic_DNA"/>
</dbReference>
<reference evidence="5" key="2">
    <citation type="submission" date="2021-01" db="EMBL/GenBank/DDBJ databases">
        <authorList>
            <person name="Kang M."/>
        </authorList>
    </citation>
    <scope>NUCLEOTIDE SEQUENCE</scope>
    <source>
        <strain evidence="5">KACC 17527</strain>
    </source>
</reference>
<reference evidence="5" key="1">
    <citation type="journal article" date="2012" name="J. Microbiol. Biotechnol.">
        <title>Ramlibacter ginsenosidimutans sp. nov., with ginsenoside-converting activity.</title>
        <authorList>
            <person name="Wang L."/>
            <person name="An D.S."/>
            <person name="Kim S.G."/>
            <person name="Jin F.X."/>
            <person name="Kim S.C."/>
            <person name="Lee S.T."/>
            <person name="Im W.T."/>
        </authorList>
    </citation>
    <scope>NUCLEOTIDE SEQUENCE</scope>
    <source>
        <strain evidence="5">KACC 17527</strain>
    </source>
</reference>
<dbReference type="Gene3D" id="2.40.50.100">
    <property type="match status" value="1"/>
</dbReference>
<dbReference type="Proteomes" id="UP000630528">
    <property type="component" value="Unassembled WGS sequence"/>
</dbReference>
<organism evidence="5 6">
    <name type="scientific">Ramlibacter ginsenosidimutans</name>
    <dbReference type="NCBI Taxonomy" id="502333"/>
    <lineage>
        <taxon>Bacteria</taxon>
        <taxon>Pseudomonadati</taxon>
        <taxon>Pseudomonadota</taxon>
        <taxon>Betaproteobacteria</taxon>
        <taxon>Burkholderiales</taxon>
        <taxon>Comamonadaceae</taxon>
        <taxon>Ramlibacter</taxon>
    </lineage>
</organism>
<evidence type="ECO:0000259" key="4">
    <source>
        <dbReference type="Pfam" id="PF25973"/>
    </source>
</evidence>
<feature type="chain" id="PRO_5037428490" evidence="3">
    <location>
        <begin position="26"/>
        <end position="289"/>
    </location>
</feature>
<proteinExistence type="inferred from homology"/>
<evidence type="ECO:0000256" key="2">
    <source>
        <dbReference type="SAM" id="Coils"/>
    </source>
</evidence>
<dbReference type="AlphaFoldDB" id="A0A934TTK0"/>
<feature type="signal peptide" evidence="3">
    <location>
        <begin position="1"/>
        <end position="25"/>
    </location>
</feature>
<dbReference type="RefSeq" id="WP_201170518.1">
    <property type="nucleotide sequence ID" value="NZ_JAEPWM010000003.1"/>
</dbReference>
<keyword evidence="3" id="KW-0732">Signal</keyword>
<comment type="caution">
    <text evidence="5">The sequence shown here is derived from an EMBL/GenBank/DDBJ whole genome shotgun (WGS) entry which is preliminary data.</text>
</comment>
<dbReference type="InterPro" id="IPR058647">
    <property type="entry name" value="BSH_CzcB-like"/>
</dbReference>
<feature type="domain" description="CzcB-like barrel-sandwich hybrid" evidence="4">
    <location>
        <begin position="37"/>
        <end position="181"/>
    </location>
</feature>
<accession>A0A934TTK0</accession>
<protein>
    <submittedName>
        <fullName evidence="5">Efflux RND transporter periplasmic adaptor subunit</fullName>
    </submittedName>
</protein>
<keyword evidence="2" id="KW-0175">Coiled coil</keyword>
<evidence type="ECO:0000313" key="5">
    <source>
        <dbReference type="EMBL" id="MBK6006655.1"/>
    </source>
</evidence>
<dbReference type="PANTHER" id="PTHR30469">
    <property type="entry name" value="MULTIDRUG RESISTANCE PROTEIN MDTA"/>
    <property type="match status" value="1"/>
</dbReference>
<dbReference type="InterPro" id="IPR006143">
    <property type="entry name" value="RND_pump_MFP"/>
</dbReference>
<dbReference type="PANTHER" id="PTHR30469:SF15">
    <property type="entry name" value="HLYD FAMILY OF SECRETION PROTEINS"/>
    <property type="match status" value="1"/>
</dbReference>
<dbReference type="GO" id="GO:0015562">
    <property type="term" value="F:efflux transmembrane transporter activity"/>
    <property type="evidence" value="ECO:0007669"/>
    <property type="project" value="TreeGrafter"/>
</dbReference>
<comment type="similarity">
    <text evidence="1">Belongs to the membrane fusion protein (MFP) (TC 8.A.1) family.</text>
</comment>
<dbReference type="Gene3D" id="1.10.287.470">
    <property type="entry name" value="Helix hairpin bin"/>
    <property type="match status" value="1"/>
</dbReference>
<evidence type="ECO:0000256" key="3">
    <source>
        <dbReference type="SAM" id="SignalP"/>
    </source>
</evidence>
<dbReference type="Gene3D" id="2.40.30.170">
    <property type="match status" value="1"/>
</dbReference>
<sequence length="289" mass="31300">MKTWSMGTLGALASLAALAPHAASAGPFECLIEPNQTVEIRSAVEGVIEKVTVQRGDRIKAGQVLVQLESGAEISAVQLAKAHADAQGRLASAQNRLEYAQKKLDRMTNLQTQNFVSAQQRDEAEAEKRILDAELKQAREDKEQAAFEQRHAQDLLNRRTLRSPFNGVVLDRMLNPGDLAEAGTGRKAILKVVQVEPLRVEVVLPLAAWGKLKLHSTADIVPEGLGGRYTAKVTVIDSVFDTASGTFGVRLELPNGEAKVPAGIRCRVDFPELRSLATPASYTRGSFAK</sequence>
<name>A0A934TTK0_9BURK</name>